<name>A0ABX5SVW9_9MICO</name>
<keyword evidence="6" id="KW-1185">Reference proteome</keyword>
<dbReference type="PANTHER" id="PTHR43630:SF1">
    <property type="entry name" value="POLY-BETA-1,6-N-ACETYL-D-GLUCOSAMINE SYNTHASE"/>
    <property type="match status" value="1"/>
</dbReference>
<evidence type="ECO:0000313" key="6">
    <source>
        <dbReference type="Proteomes" id="UP000295748"/>
    </source>
</evidence>
<feature type="domain" description="Glycosyltransferase 2-like" evidence="4">
    <location>
        <begin position="11"/>
        <end position="172"/>
    </location>
</feature>
<dbReference type="Proteomes" id="UP000295748">
    <property type="component" value="Chromosome"/>
</dbReference>
<keyword evidence="2" id="KW-0328">Glycosyltransferase</keyword>
<evidence type="ECO:0000256" key="2">
    <source>
        <dbReference type="ARBA" id="ARBA00022676"/>
    </source>
</evidence>
<dbReference type="Pfam" id="PF00535">
    <property type="entry name" value="Glycos_transf_2"/>
    <property type="match status" value="1"/>
</dbReference>
<dbReference type="CDD" id="cd06423">
    <property type="entry name" value="CESA_like"/>
    <property type="match status" value="1"/>
</dbReference>
<gene>
    <name evidence="5" type="ORF">E4K62_11800</name>
</gene>
<dbReference type="InterPro" id="IPR029044">
    <property type="entry name" value="Nucleotide-diphossugar_trans"/>
</dbReference>
<evidence type="ECO:0000256" key="3">
    <source>
        <dbReference type="ARBA" id="ARBA00022679"/>
    </source>
</evidence>
<comment type="similarity">
    <text evidence="1">Belongs to the glycosyltransferase 2 family.</text>
</comment>
<dbReference type="PANTHER" id="PTHR43630">
    <property type="entry name" value="POLY-BETA-1,6-N-ACETYL-D-GLUCOSAMINE SYNTHASE"/>
    <property type="match status" value="1"/>
</dbReference>
<dbReference type="RefSeq" id="WP_135067660.1">
    <property type="nucleotide sequence ID" value="NZ_CP038266.1"/>
</dbReference>
<evidence type="ECO:0000313" key="5">
    <source>
        <dbReference type="EMBL" id="QBR89302.1"/>
    </source>
</evidence>
<organism evidence="5 6">
    <name type="scientific">Microbacterium wangchenii</name>
    <dbReference type="NCBI Taxonomy" id="2541726"/>
    <lineage>
        <taxon>Bacteria</taxon>
        <taxon>Bacillati</taxon>
        <taxon>Actinomycetota</taxon>
        <taxon>Actinomycetes</taxon>
        <taxon>Micrococcales</taxon>
        <taxon>Microbacteriaceae</taxon>
        <taxon>Microbacterium</taxon>
    </lineage>
</organism>
<dbReference type="EMBL" id="CP038266">
    <property type="protein sequence ID" value="QBR89302.1"/>
    <property type="molecule type" value="Genomic_DNA"/>
</dbReference>
<dbReference type="SUPFAM" id="SSF53448">
    <property type="entry name" value="Nucleotide-diphospho-sugar transferases"/>
    <property type="match status" value="1"/>
</dbReference>
<evidence type="ECO:0000259" key="4">
    <source>
        <dbReference type="Pfam" id="PF00535"/>
    </source>
</evidence>
<proteinExistence type="inferred from homology"/>
<evidence type="ECO:0000256" key="1">
    <source>
        <dbReference type="ARBA" id="ARBA00006739"/>
    </source>
</evidence>
<protein>
    <submittedName>
        <fullName evidence="5">Glycosyltransferase family 2 protein</fullName>
    </submittedName>
</protein>
<dbReference type="InterPro" id="IPR001173">
    <property type="entry name" value="Glyco_trans_2-like"/>
</dbReference>
<keyword evidence="3" id="KW-0808">Transferase</keyword>
<reference evidence="5 6" key="1">
    <citation type="submission" date="2019-03" db="EMBL/GenBank/DDBJ databases">
        <authorList>
            <person name="Dong K."/>
        </authorList>
    </citation>
    <scope>NUCLEOTIDE SEQUENCE [LARGE SCALE GENOMIC DNA]</scope>
    <source>
        <strain evidence="6">dk512</strain>
    </source>
</reference>
<accession>A0ABX5SVW9</accession>
<dbReference type="Gene3D" id="3.90.550.10">
    <property type="entry name" value="Spore Coat Polysaccharide Biosynthesis Protein SpsA, Chain A"/>
    <property type="match status" value="1"/>
</dbReference>
<sequence>MVARVAGNVLTVLIPAHNEEDALGPTLRALQRQTAAPERVIVVADNCDDGTASVAEDLGAEVMCTVGNTHRKAGALNQALARLEAAPPRFVMVVDADTRLSPRFIETALREVARDPRMGAVSGLFVGEKPSGLLQQFQANEYIRYRTQIESTHRVSVVTGTASVFRYSALRDVAAHRGSDIPGTAGDVYDRSAIIEDSELTLALKSCG</sequence>